<comment type="subcellular location">
    <subcellularLocation>
        <location evidence="1">Nucleus</location>
    </subcellularLocation>
</comment>
<feature type="region of interest" description="Disordered" evidence="8">
    <location>
        <begin position="191"/>
        <end position="226"/>
    </location>
</feature>
<keyword evidence="4" id="KW-0131">Cell cycle</keyword>
<feature type="domain" description="Rad21/Rec8-like protein C-terminal eukaryotic" evidence="9">
    <location>
        <begin position="1208"/>
        <end position="1259"/>
    </location>
</feature>
<keyword evidence="5" id="KW-0159">Chromosome partition</keyword>
<dbReference type="GO" id="GO:1990414">
    <property type="term" value="P:replication-born double-strand break repair via sister chromatid exchange"/>
    <property type="evidence" value="ECO:0000318"/>
    <property type="project" value="GO_Central"/>
</dbReference>
<dbReference type="GO" id="GO:0051301">
    <property type="term" value="P:cell division"/>
    <property type="evidence" value="ECO:0007669"/>
    <property type="project" value="UniProtKB-KW"/>
</dbReference>
<keyword evidence="6" id="KW-0539">Nucleus</keyword>
<evidence type="ECO:0000256" key="4">
    <source>
        <dbReference type="ARBA" id="ARBA00022776"/>
    </source>
</evidence>
<evidence type="ECO:0000256" key="5">
    <source>
        <dbReference type="ARBA" id="ARBA00022829"/>
    </source>
</evidence>
<dbReference type="InterPro" id="IPR023093">
    <property type="entry name" value="ScpA-like_C"/>
</dbReference>
<dbReference type="AlphaFoldDB" id="A0A2C9USD5"/>
<evidence type="ECO:0000313" key="12">
    <source>
        <dbReference type="Proteomes" id="UP000091857"/>
    </source>
</evidence>
<accession>A0A2C9USD5</accession>
<evidence type="ECO:0008006" key="13">
    <source>
        <dbReference type="Google" id="ProtNLM"/>
    </source>
</evidence>
<dbReference type="Proteomes" id="UP000091857">
    <property type="component" value="Chromosome 12"/>
</dbReference>
<dbReference type="STRING" id="3983.A0A2C9USD5"/>
<sequence>MFYSQFILAKKGPLGTIWIAAHLERKLRKNQVADTDIGISVDSILFPEVPIALRLSSHLLLGVVRIYSRKVNYLFDDCSEALLKIKQAFRSTAVDLPPEESTAPYHSITLPETFDLDDFELPDNDIFQGNYIDHHVSTREQITLQDTMDGVVYSTSQFGLDERFGDGDTTQVGLDLEEDLFLDKVAARKHDEISENDAQTSVESMPHPKVERSHEGMAGSSKDMPFNGSREKIEGLAANLEGIDSAQAPSTPGLMEEPNVSSVKEVLACDDHLESEDHNLRRFLGIESSENAYNKSDLHDRDGAIDLSLGDNSNHNSVVCLPTGESSHPSGDLEVNQTALKGDLLSTSVTTEHISSDWTVSGLDGLDMVEDASRVVSCNNEETVPSVDRMNGECEESTSIRLRETNDGEIFKNMEDSHSNEKTVVSNVVHLLGSPSAPNSVNVEGQGCQGLEDPKALNDSDYNERMPPACTGVLWTCNAHLNEPDTLSCDVRNSAITSDLQSAGIVLLSTESLQGEEEFHASGTSTKVQGQECHVIDVVQSEEKWISEPTLSGEIQADGEKQEEQLDNAISNNQCSDLNSSMTSDLPAPEKLLFAPQRLLNSPHDLLVETPDKEVRGEGDESGAQIETSGKKRGFAESCLTVQSIKSVESFDMTRSKRAVDSVPDDDDLLSSILVGRRSSVLKMKPTPPIPEVRSVKRVRSSSRSTALKRKVLMDDSMVLHGDTIRQQLTNTEDIRRMRKKAPCTRTEILIIQRQSLEEEIFCEPVLTGILPELTHLNGEAFDLSRIRISENDDINNNAFLEALSDEDSAKQNVILHNEIEGSTEPGSCRSNLDGQSSETPIQNDNHQRPGLIGSNDFVNKEHINGITDSAGYRTSEHEYMGEISEIVTDNVNAIVVDAGTHDSAQGLITCQSEPVPRDTFEMATGTVDRSDIMDKMFAADDFVQMEASNLPSDKIDTRLVEEVISLRDMGIDRGFDGVEVLDHSAEQIVAIGTELGAEGIPLDESKVGTSMEVGDFLAEGSAHIDEADSSLAKVPSETGGCISFSLVNVDQALDEIGNDKNGTRSEDGGLAVTSGCIDVKDQISNHLCNDESEMDSACMIGPDGDFKSTSMNGDDTVCQQIDHQSAMDTQNTPLDHVTTACDDFQDTAFANNTEFLNVDGDEMGEDDEEGMPNAEDTRLLENSGWSSRTRAVAKYLQTLFDKKAGHGKVLSMDNLLAGKTRKEASRMFFETLVLATRDYVHVEQAKPFDNINIKPRAKLVESDF</sequence>
<dbReference type="PANTHER" id="PTHR12585:SF69">
    <property type="entry name" value="FI11703P"/>
    <property type="match status" value="1"/>
</dbReference>
<evidence type="ECO:0000313" key="11">
    <source>
        <dbReference type="EMBL" id="OAY34188.1"/>
    </source>
</evidence>
<evidence type="ECO:0000259" key="9">
    <source>
        <dbReference type="Pfam" id="PF04824"/>
    </source>
</evidence>
<feature type="compositionally biased region" description="Polar residues" evidence="8">
    <location>
        <begin position="825"/>
        <end position="845"/>
    </location>
</feature>
<comment type="subunit">
    <text evidence="7">Component of the cohesin complex.</text>
</comment>
<dbReference type="PANTHER" id="PTHR12585">
    <property type="entry name" value="SCC1 / RAD21 FAMILY MEMBER"/>
    <property type="match status" value="1"/>
</dbReference>
<dbReference type="GO" id="GO:0007059">
    <property type="term" value="P:chromosome segregation"/>
    <property type="evidence" value="ECO:0007669"/>
    <property type="project" value="UniProtKB-KW"/>
</dbReference>
<feature type="region of interest" description="Disordered" evidence="8">
    <location>
        <begin position="820"/>
        <end position="851"/>
    </location>
</feature>
<dbReference type="InterPro" id="IPR036390">
    <property type="entry name" value="WH_DNA-bd_sf"/>
</dbReference>
<protein>
    <recommendedName>
        <fullName evidence="13">Rad21/Rec8-like protein N-terminal domain-containing protein</fullName>
    </recommendedName>
</protein>
<dbReference type="CDD" id="cd21793">
    <property type="entry name" value="Rad21_Rec8_M_AtSYN1-like"/>
    <property type="match status" value="1"/>
</dbReference>
<dbReference type="InterPro" id="IPR006910">
    <property type="entry name" value="Rad21_Rec8_N"/>
</dbReference>
<feature type="domain" description="Rad21/Rec8-like protein N-terminal" evidence="10">
    <location>
        <begin position="1"/>
        <end position="101"/>
    </location>
</feature>
<evidence type="ECO:0000256" key="7">
    <source>
        <dbReference type="ARBA" id="ARBA00064543"/>
    </source>
</evidence>
<proteinExistence type="inferred from homology"/>
<dbReference type="GO" id="GO:0007062">
    <property type="term" value="P:sister chromatid cohesion"/>
    <property type="evidence" value="ECO:0000318"/>
    <property type="project" value="GO_Central"/>
</dbReference>
<evidence type="ECO:0000256" key="2">
    <source>
        <dbReference type="ARBA" id="ARBA00009870"/>
    </source>
</evidence>
<dbReference type="Gramene" id="Manes.12G001000.1.v8.1">
    <property type="protein sequence ID" value="Manes.12G001000.1.v8.1.CDS"/>
    <property type="gene ID" value="Manes.12G001000.v8.1"/>
</dbReference>
<feature type="compositionally biased region" description="Basic and acidic residues" evidence="8">
    <location>
        <begin position="206"/>
        <end position="215"/>
    </location>
</feature>
<keyword evidence="4" id="KW-0498">Mitosis</keyword>
<evidence type="ECO:0000256" key="8">
    <source>
        <dbReference type="SAM" id="MobiDB-lite"/>
    </source>
</evidence>
<gene>
    <name evidence="11" type="ORF">MANES_12G001000v8</name>
</gene>
<evidence type="ECO:0000256" key="6">
    <source>
        <dbReference type="ARBA" id="ARBA00023242"/>
    </source>
</evidence>
<comment type="similarity">
    <text evidence="2">Belongs to the rad21 family.</text>
</comment>
<dbReference type="EMBL" id="CM004398">
    <property type="protein sequence ID" value="OAY34188.1"/>
    <property type="molecule type" value="Genomic_DNA"/>
</dbReference>
<name>A0A2C9USD5_MANES</name>
<organism evidence="11 12">
    <name type="scientific">Manihot esculenta</name>
    <name type="common">Cassava</name>
    <name type="synonym">Jatropha manihot</name>
    <dbReference type="NCBI Taxonomy" id="3983"/>
    <lineage>
        <taxon>Eukaryota</taxon>
        <taxon>Viridiplantae</taxon>
        <taxon>Streptophyta</taxon>
        <taxon>Embryophyta</taxon>
        <taxon>Tracheophyta</taxon>
        <taxon>Spermatophyta</taxon>
        <taxon>Magnoliopsida</taxon>
        <taxon>eudicotyledons</taxon>
        <taxon>Gunneridae</taxon>
        <taxon>Pentapetalae</taxon>
        <taxon>rosids</taxon>
        <taxon>fabids</taxon>
        <taxon>Malpighiales</taxon>
        <taxon>Euphorbiaceae</taxon>
        <taxon>Crotonoideae</taxon>
        <taxon>Manihoteae</taxon>
        <taxon>Manihot</taxon>
    </lineage>
</organism>
<keyword evidence="12" id="KW-1185">Reference proteome</keyword>
<dbReference type="GO" id="GO:0008278">
    <property type="term" value="C:cohesin complex"/>
    <property type="evidence" value="ECO:0000318"/>
    <property type="project" value="GO_Central"/>
</dbReference>
<dbReference type="FunFam" id="1.10.10.580:FF:000002">
    <property type="entry name" value="Sister chromatid cohesion 1 protein 4"/>
    <property type="match status" value="1"/>
</dbReference>
<dbReference type="Gene3D" id="1.10.10.580">
    <property type="entry name" value="Structural maintenance of chromosome 1. Chain E"/>
    <property type="match status" value="1"/>
</dbReference>
<dbReference type="SUPFAM" id="SSF46785">
    <property type="entry name" value="Winged helix' DNA-binding domain"/>
    <property type="match status" value="1"/>
</dbReference>
<feature type="compositionally biased region" description="Basic and acidic residues" evidence="8">
    <location>
        <begin position="606"/>
        <end position="619"/>
    </location>
</feature>
<evidence type="ECO:0000256" key="1">
    <source>
        <dbReference type="ARBA" id="ARBA00004123"/>
    </source>
</evidence>
<dbReference type="GO" id="GO:0005634">
    <property type="term" value="C:nucleus"/>
    <property type="evidence" value="ECO:0007669"/>
    <property type="project" value="UniProtKB-SubCell"/>
</dbReference>
<feature type="region of interest" description="Disordered" evidence="8">
    <location>
        <begin position="604"/>
        <end position="630"/>
    </location>
</feature>
<evidence type="ECO:0000256" key="3">
    <source>
        <dbReference type="ARBA" id="ARBA00022618"/>
    </source>
</evidence>
<keyword evidence="3" id="KW-0132">Cell division</keyword>
<dbReference type="InterPro" id="IPR006909">
    <property type="entry name" value="Rad21/Rec8_C_eu"/>
</dbReference>
<reference evidence="12" key="1">
    <citation type="journal article" date="2016" name="Nat. Biotechnol.">
        <title>Sequencing wild and cultivated cassava and related species reveals extensive interspecific hybridization and genetic diversity.</title>
        <authorList>
            <person name="Bredeson J.V."/>
            <person name="Lyons J.B."/>
            <person name="Prochnik S.E."/>
            <person name="Wu G.A."/>
            <person name="Ha C.M."/>
            <person name="Edsinger-Gonzales E."/>
            <person name="Grimwood J."/>
            <person name="Schmutz J."/>
            <person name="Rabbi I.Y."/>
            <person name="Egesi C."/>
            <person name="Nauluvula P."/>
            <person name="Lebot V."/>
            <person name="Ndunguru J."/>
            <person name="Mkamilo G."/>
            <person name="Bart R.S."/>
            <person name="Setter T.L."/>
            <person name="Gleadow R.M."/>
            <person name="Kulakow P."/>
            <person name="Ferguson M.E."/>
            <person name="Rounsley S."/>
            <person name="Rokhsar D.S."/>
        </authorList>
    </citation>
    <scope>NUCLEOTIDE SEQUENCE [LARGE SCALE GENOMIC DNA]</scope>
    <source>
        <strain evidence="12">cv. AM560-2</strain>
    </source>
</reference>
<dbReference type="Pfam" id="PF04824">
    <property type="entry name" value="Rad21_Rec8"/>
    <property type="match status" value="1"/>
</dbReference>
<dbReference type="InterPro" id="IPR039781">
    <property type="entry name" value="Rad21/Rec8-like"/>
</dbReference>
<comment type="caution">
    <text evidence="11">The sequence shown here is derived from an EMBL/GenBank/DDBJ whole genome shotgun (WGS) entry which is preliminary data.</text>
</comment>
<dbReference type="OrthoDB" id="10071381at2759"/>
<dbReference type="Pfam" id="PF04825">
    <property type="entry name" value="Rad21_Rec8_N"/>
    <property type="match status" value="1"/>
</dbReference>
<evidence type="ECO:0000259" key="10">
    <source>
        <dbReference type="Pfam" id="PF04825"/>
    </source>
</evidence>
<dbReference type="GO" id="GO:0003682">
    <property type="term" value="F:chromatin binding"/>
    <property type="evidence" value="ECO:0000318"/>
    <property type="project" value="GO_Central"/>
</dbReference>